<dbReference type="GO" id="GO:0045493">
    <property type="term" value="P:xylan catabolic process"/>
    <property type="evidence" value="ECO:0007669"/>
    <property type="project" value="UniProtKB-KW"/>
</dbReference>
<comment type="similarity">
    <text evidence="2 10">Belongs to the glycosyl hydrolase 10 (cellulase F) family.</text>
</comment>
<evidence type="ECO:0000256" key="5">
    <source>
        <dbReference type="ARBA" id="ARBA00022801"/>
    </source>
</evidence>
<dbReference type="SMART" id="SM00633">
    <property type="entry name" value="Glyco_10"/>
    <property type="match status" value="1"/>
</dbReference>
<evidence type="ECO:0000256" key="11">
    <source>
        <dbReference type="SAM" id="SignalP"/>
    </source>
</evidence>
<accession>A0A2J8HYN0</accession>
<protein>
    <recommendedName>
        <fullName evidence="10">Beta-xylanase</fullName>
        <ecNumber evidence="10">3.2.1.8</ecNumber>
    </recommendedName>
</protein>
<dbReference type="PANTHER" id="PTHR31490:SF88">
    <property type="entry name" value="BETA-XYLANASE"/>
    <property type="match status" value="1"/>
</dbReference>
<dbReference type="Gene3D" id="3.20.20.80">
    <property type="entry name" value="Glycosidases"/>
    <property type="match status" value="1"/>
</dbReference>
<evidence type="ECO:0000313" key="14">
    <source>
        <dbReference type="Proteomes" id="UP000236449"/>
    </source>
</evidence>
<gene>
    <name evidence="13" type="ORF">C1N32_16025</name>
</gene>
<comment type="caution">
    <text evidence="13">The sequence shown here is derived from an EMBL/GenBank/DDBJ whole genome shotgun (WGS) entry which is preliminary data.</text>
</comment>
<feature type="signal peptide" evidence="11">
    <location>
        <begin position="1"/>
        <end position="23"/>
    </location>
</feature>
<proteinExistence type="inferred from homology"/>
<keyword evidence="5 10" id="KW-0378">Hydrolase</keyword>
<evidence type="ECO:0000256" key="8">
    <source>
        <dbReference type="ARBA" id="ARBA00023326"/>
    </source>
</evidence>
<feature type="active site" description="Nucleophile" evidence="9">
    <location>
        <position position="263"/>
    </location>
</feature>
<evidence type="ECO:0000256" key="4">
    <source>
        <dbReference type="ARBA" id="ARBA00022729"/>
    </source>
</evidence>
<feature type="chain" id="PRO_5014370266" description="Beta-xylanase" evidence="11">
    <location>
        <begin position="24"/>
        <end position="358"/>
    </location>
</feature>
<dbReference type="PANTHER" id="PTHR31490">
    <property type="entry name" value="GLYCOSYL HYDROLASE"/>
    <property type="match status" value="1"/>
</dbReference>
<evidence type="ECO:0000256" key="9">
    <source>
        <dbReference type="PROSITE-ProRule" id="PRU10061"/>
    </source>
</evidence>
<dbReference type="EMBL" id="POSK01000011">
    <property type="protein sequence ID" value="PNI03368.1"/>
    <property type="molecule type" value="Genomic_DNA"/>
</dbReference>
<dbReference type="InterPro" id="IPR017853">
    <property type="entry name" value="GH"/>
</dbReference>
<dbReference type="InterPro" id="IPR044846">
    <property type="entry name" value="GH10"/>
</dbReference>
<keyword evidence="6 10" id="KW-0119">Carbohydrate metabolism</keyword>
<dbReference type="InterPro" id="IPR001000">
    <property type="entry name" value="GH10_dom"/>
</dbReference>
<evidence type="ECO:0000256" key="10">
    <source>
        <dbReference type="RuleBase" id="RU361174"/>
    </source>
</evidence>
<keyword evidence="8 10" id="KW-0624">Polysaccharide degradation</keyword>
<evidence type="ECO:0000256" key="1">
    <source>
        <dbReference type="ARBA" id="ARBA00000681"/>
    </source>
</evidence>
<organism evidence="13 14">
    <name type="scientific">Vibrio diazotrophicus</name>
    <dbReference type="NCBI Taxonomy" id="685"/>
    <lineage>
        <taxon>Bacteria</taxon>
        <taxon>Pseudomonadati</taxon>
        <taxon>Pseudomonadota</taxon>
        <taxon>Gammaproteobacteria</taxon>
        <taxon>Vibrionales</taxon>
        <taxon>Vibrionaceae</taxon>
        <taxon>Vibrio</taxon>
    </lineage>
</organism>
<comment type="catalytic activity">
    <reaction evidence="1 10">
        <text>Endohydrolysis of (1-&gt;4)-beta-D-xylosidic linkages in xylans.</text>
        <dbReference type="EC" id="3.2.1.8"/>
    </reaction>
</comment>
<name>A0A2J8HYN0_VIBDI</name>
<dbReference type="SUPFAM" id="SSF51445">
    <property type="entry name" value="(Trans)glycosidases"/>
    <property type="match status" value="1"/>
</dbReference>
<keyword evidence="7 10" id="KW-0326">Glycosidase</keyword>
<dbReference type="Pfam" id="PF00331">
    <property type="entry name" value="Glyco_hydro_10"/>
    <property type="match status" value="1"/>
</dbReference>
<evidence type="ECO:0000256" key="7">
    <source>
        <dbReference type="ARBA" id="ARBA00023295"/>
    </source>
</evidence>
<evidence type="ECO:0000256" key="6">
    <source>
        <dbReference type="ARBA" id="ARBA00023277"/>
    </source>
</evidence>
<feature type="domain" description="GH10" evidence="12">
    <location>
        <begin position="25"/>
        <end position="341"/>
    </location>
</feature>
<dbReference type="EC" id="3.2.1.8" evidence="10"/>
<dbReference type="InterPro" id="IPR031158">
    <property type="entry name" value="GH10_AS"/>
</dbReference>
<keyword evidence="3 13" id="KW-0858">Xylan degradation</keyword>
<reference evidence="13 14" key="1">
    <citation type="submission" date="2018-01" db="EMBL/GenBank/DDBJ databases">
        <title>Draft genome sequences of six Vibrio diazotrophicus strains isolated from deep-sea sediments of the Baltic Sea.</title>
        <authorList>
            <person name="Castillo D."/>
            <person name="Vandieken V."/>
            <person name="Chiang O."/>
            <person name="Middelboe M."/>
        </authorList>
    </citation>
    <scope>NUCLEOTIDE SEQUENCE [LARGE SCALE GENOMIC DNA]</scope>
    <source>
        <strain evidence="13 14">60.27F</strain>
    </source>
</reference>
<dbReference type="PRINTS" id="PR00134">
    <property type="entry name" value="GLHYDRLASE10"/>
</dbReference>
<evidence type="ECO:0000313" key="13">
    <source>
        <dbReference type="EMBL" id="PNI03368.1"/>
    </source>
</evidence>
<dbReference type="RefSeq" id="WP_102966747.1">
    <property type="nucleotide sequence ID" value="NZ_POSK01000011.1"/>
</dbReference>
<dbReference type="AlphaFoldDB" id="A0A2J8HYN0"/>
<sequence length="358" mass="41228">MKKTITTLLVATCSFISPIAVQASELPVISLKSLAKQSNIYVGAALETRHLKEPEFANTLSSQFNQLTPENEMKWVNIHPQRDRFNFSKGDELVAFAQQHNMQVKGHTLVWHIQNPDWLTQKEWTAPELEKVLEEHIKTVVGHYKGKVKYWDVVNESFNENGSYRETLWYKVLGERYLELAFKFAHEADPEAILFYNDYNNEGMGAKSNAIYRKVKSMVEEGVPIHGVGFQLHLMGEHALSEQDLARNINRLKHLGLKIHFTEIDVRIRDNASHFALDAQARIFGRLMDFAIYYPEIDMYTTWGVTDKYSWVPGWFTGYGRALMFDENYQAKNAFKAVYSSLLSASKGEFSYQPPISQ</sequence>
<dbReference type="GO" id="GO:0031176">
    <property type="term" value="F:endo-1,4-beta-xylanase activity"/>
    <property type="evidence" value="ECO:0007669"/>
    <property type="project" value="UniProtKB-EC"/>
</dbReference>
<evidence type="ECO:0000256" key="3">
    <source>
        <dbReference type="ARBA" id="ARBA00022651"/>
    </source>
</evidence>
<dbReference type="PROSITE" id="PS51760">
    <property type="entry name" value="GH10_2"/>
    <property type="match status" value="1"/>
</dbReference>
<dbReference type="Proteomes" id="UP000236449">
    <property type="component" value="Unassembled WGS sequence"/>
</dbReference>
<keyword evidence="4 11" id="KW-0732">Signal</keyword>
<dbReference type="OrthoDB" id="9815836at2"/>
<evidence type="ECO:0000259" key="12">
    <source>
        <dbReference type="PROSITE" id="PS51760"/>
    </source>
</evidence>
<evidence type="ECO:0000256" key="2">
    <source>
        <dbReference type="ARBA" id="ARBA00007495"/>
    </source>
</evidence>
<dbReference type="PROSITE" id="PS00591">
    <property type="entry name" value="GH10_1"/>
    <property type="match status" value="1"/>
</dbReference>